<dbReference type="PANTHER" id="PTHR38436">
    <property type="entry name" value="POLYKETIDE CYCLASE SNOAL-LIKE DOMAIN"/>
    <property type="match status" value="1"/>
</dbReference>
<dbReference type="EMBL" id="SEOO01000039">
    <property type="protein sequence ID" value="RYM07933.1"/>
    <property type="molecule type" value="Genomic_DNA"/>
</dbReference>
<dbReference type="GO" id="GO:0030638">
    <property type="term" value="P:polyketide metabolic process"/>
    <property type="evidence" value="ECO:0007669"/>
    <property type="project" value="InterPro"/>
</dbReference>
<dbReference type="Gene3D" id="3.10.450.50">
    <property type="match status" value="1"/>
</dbReference>
<proteinExistence type="predicted"/>
<dbReference type="SUPFAM" id="SSF54427">
    <property type="entry name" value="NTF2-like"/>
    <property type="match status" value="1"/>
</dbReference>
<gene>
    <name evidence="1" type="ORF">EWH12_17990</name>
</gene>
<sequence>MAWKPASISETSPWTRRCAGSIFSMMWREHMNLEWEQDWLEQFDNRLEELMANYPAEFEYEDLNFGVRIDNDRDKLRRWFMTFENADPDKSKHYFNATRYHGDETGGCLEWTWEIHHMSDFLGLPATGKTTLVQGMTIHAFKDGKIVLERSLWDTAALMRQLGLQAPVEVEFH</sequence>
<name>A0A8G2DWG6_9SPHN</name>
<dbReference type="Proteomes" id="UP000291572">
    <property type="component" value="Unassembled WGS sequence"/>
</dbReference>
<dbReference type="InterPro" id="IPR032710">
    <property type="entry name" value="NTF2-like_dom_sf"/>
</dbReference>
<dbReference type="Pfam" id="PF07366">
    <property type="entry name" value="SnoaL"/>
    <property type="match status" value="1"/>
</dbReference>
<dbReference type="InterPro" id="IPR009959">
    <property type="entry name" value="Cyclase_SnoaL-like"/>
</dbReference>
<reference evidence="1 2" key="1">
    <citation type="submission" date="2019-02" db="EMBL/GenBank/DDBJ databases">
        <authorList>
            <person name="Feng G."/>
        </authorList>
    </citation>
    <scope>NUCLEOTIDE SEQUENCE [LARGE SCALE GENOMIC DNA]</scope>
    <source>
        <strain evidence="1 2">CCTCC AB 2011146</strain>
    </source>
</reference>
<organism evidence="1 2">
    <name type="scientific">Sphingobium cupriresistens</name>
    <dbReference type="NCBI Taxonomy" id="1132417"/>
    <lineage>
        <taxon>Bacteria</taxon>
        <taxon>Pseudomonadati</taxon>
        <taxon>Pseudomonadota</taxon>
        <taxon>Alphaproteobacteria</taxon>
        <taxon>Sphingomonadales</taxon>
        <taxon>Sphingomonadaceae</taxon>
        <taxon>Sphingobium</taxon>
    </lineage>
</organism>
<evidence type="ECO:0000313" key="2">
    <source>
        <dbReference type="Proteomes" id="UP000291572"/>
    </source>
</evidence>
<dbReference type="PANTHER" id="PTHR38436:SF1">
    <property type="entry name" value="ESTER CYCLASE"/>
    <property type="match status" value="1"/>
</dbReference>
<dbReference type="OrthoDB" id="129343at2"/>
<protein>
    <recommendedName>
        <fullName evidence="3">SnoaL-like domain-containing protein</fullName>
    </recommendedName>
</protein>
<evidence type="ECO:0000313" key="1">
    <source>
        <dbReference type="EMBL" id="RYM07933.1"/>
    </source>
</evidence>
<accession>A0A8G2DWG6</accession>
<dbReference type="AlphaFoldDB" id="A0A8G2DWG6"/>
<evidence type="ECO:0008006" key="3">
    <source>
        <dbReference type="Google" id="ProtNLM"/>
    </source>
</evidence>
<comment type="caution">
    <text evidence="1">The sequence shown here is derived from an EMBL/GenBank/DDBJ whole genome shotgun (WGS) entry which is preliminary data.</text>
</comment>